<comment type="caution">
    <text evidence="2">The sequence shown here is derived from an EMBL/GenBank/DDBJ whole genome shotgun (WGS) entry which is preliminary data.</text>
</comment>
<reference evidence="3" key="1">
    <citation type="journal article" date="2019" name="Int. J. Syst. Evol. Microbiol.">
        <title>The Global Catalogue of Microorganisms (GCM) 10K type strain sequencing project: providing services to taxonomists for standard genome sequencing and annotation.</title>
        <authorList>
            <consortium name="The Broad Institute Genomics Platform"/>
            <consortium name="The Broad Institute Genome Sequencing Center for Infectious Disease"/>
            <person name="Wu L."/>
            <person name="Ma J."/>
        </authorList>
    </citation>
    <scope>NUCLEOTIDE SEQUENCE [LARGE SCALE GENOMIC DNA]</scope>
    <source>
        <strain evidence="3">KCTC 52644</strain>
    </source>
</reference>
<name>A0ABW5ZCH2_9FLAO</name>
<keyword evidence="3" id="KW-1185">Reference proteome</keyword>
<dbReference type="EC" id="2.4.-.-" evidence="2"/>
<evidence type="ECO:0000313" key="2">
    <source>
        <dbReference type="EMBL" id="MFD2909786.1"/>
    </source>
</evidence>
<protein>
    <submittedName>
        <fullName evidence="2">Glycosyltransferase</fullName>
        <ecNumber evidence="2">2.4.-.-</ecNumber>
    </submittedName>
</protein>
<dbReference type="Proteomes" id="UP001597549">
    <property type="component" value="Unassembled WGS sequence"/>
</dbReference>
<evidence type="ECO:0000313" key="3">
    <source>
        <dbReference type="Proteomes" id="UP001597549"/>
    </source>
</evidence>
<evidence type="ECO:0000259" key="1">
    <source>
        <dbReference type="Pfam" id="PF00535"/>
    </source>
</evidence>
<dbReference type="SUPFAM" id="SSF53448">
    <property type="entry name" value="Nucleotide-diphospho-sugar transferases"/>
    <property type="match status" value="1"/>
</dbReference>
<dbReference type="CDD" id="cd00761">
    <property type="entry name" value="Glyco_tranf_GTA_type"/>
    <property type="match status" value="1"/>
</dbReference>
<proteinExistence type="predicted"/>
<accession>A0ABW5ZCH2</accession>
<dbReference type="PANTHER" id="PTHR22916:SF3">
    <property type="entry name" value="UDP-GLCNAC:BETAGAL BETA-1,3-N-ACETYLGLUCOSAMINYLTRANSFERASE-LIKE PROTEIN 1"/>
    <property type="match status" value="1"/>
</dbReference>
<keyword evidence="2" id="KW-0808">Transferase</keyword>
<dbReference type="InterPro" id="IPR001173">
    <property type="entry name" value="Glyco_trans_2-like"/>
</dbReference>
<dbReference type="PANTHER" id="PTHR22916">
    <property type="entry name" value="GLYCOSYLTRANSFERASE"/>
    <property type="match status" value="1"/>
</dbReference>
<gene>
    <name evidence="2" type="ORF">ACFSX9_13695</name>
</gene>
<dbReference type="Pfam" id="PF00535">
    <property type="entry name" value="Glycos_transf_2"/>
    <property type="match status" value="1"/>
</dbReference>
<dbReference type="GO" id="GO:0016757">
    <property type="term" value="F:glycosyltransferase activity"/>
    <property type="evidence" value="ECO:0007669"/>
    <property type="project" value="UniProtKB-KW"/>
</dbReference>
<dbReference type="Gene3D" id="3.90.550.10">
    <property type="entry name" value="Spore Coat Polysaccharide Biosynthesis Protein SpsA, Chain A"/>
    <property type="match status" value="1"/>
</dbReference>
<feature type="domain" description="Glycosyltransferase 2-like" evidence="1">
    <location>
        <begin position="7"/>
        <end position="143"/>
    </location>
</feature>
<organism evidence="2 3">
    <name type="scientific">Flavobacterium ardleyense</name>
    <dbReference type="NCBI Taxonomy" id="2038737"/>
    <lineage>
        <taxon>Bacteria</taxon>
        <taxon>Pseudomonadati</taxon>
        <taxon>Bacteroidota</taxon>
        <taxon>Flavobacteriia</taxon>
        <taxon>Flavobacteriales</taxon>
        <taxon>Flavobacteriaceae</taxon>
        <taxon>Flavobacterium</taxon>
    </lineage>
</organism>
<dbReference type="InterPro" id="IPR029044">
    <property type="entry name" value="Nucleotide-diphossugar_trans"/>
</dbReference>
<dbReference type="RefSeq" id="WP_379808632.1">
    <property type="nucleotide sequence ID" value="NZ_JBHUOL010000021.1"/>
</dbReference>
<keyword evidence="2" id="KW-0328">Glycosyltransferase</keyword>
<sequence>MKNNLAIVIPYYKIDFFKETLDSLKNQTNKNFNVYIGNDASLNNPEELLATYLDKLNITYHYFDKNLGSKSLVQQWNRCLALVQNEKWLMILGDDDVLASNVVASFYENIEEIELEGSLVIRFASEVINENSKKITTVFTHPEKENGLAFLERKLKGGTRSSLSEYIFNKKELLKIGIKDLPLAWYSDLLLVIELSVLNPIFSIDKSVVYFRNSGQNITSRKDNLVKKNEGTFGFYLYLIQNYQKQFSNSFLKVLYFNLEKTILDNKRQLQFWIKIFNLYVVNGRFLQFASLLIKAIKRVL</sequence>
<dbReference type="EMBL" id="JBHUOL010000021">
    <property type="protein sequence ID" value="MFD2909786.1"/>
    <property type="molecule type" value="Genomic_DNA"/>
</dbReference>